<evidence type="ECO:0000259" key="13">
    <source>
        <dbReference type="PROSITE" id="PS50089"/>
    </source>
</evidence>
<dbReference type="OrthoDB" id="4788989at2759"/>
<evidence type="ECO:0000256" key="6">
    <source>
        <dbReference type="ARBA" id="ARBA00022723"/>
    </source>
</evidence>
<feature type="compositionally biased region" description="Pro residues" evidence="12">
    <location>
        <begin position="1"/>
        <end position="12"/>
    </location>
</feature>
<dbReference type="GO" id="GO:0016567">
    <property type="term" value="P:protein ubiquitination"/>
    <property type="evidence" value="ECO:0007669"/>
    <property type="project" value="UniProtKB-UniPathway"/>
</dbReference>
<evidence type="ECO:0000256" key="10">
    <source>
        <dbReference type="ARBA" id="ARBA00024004"/>
    </source>
</evidence>
<reference evidence="15" key="1">
    <citation type="submission" date="2020-09" db="EMBL/GenBank/DDBJ databases">
        <title>Genome-Enabled Discovery of Anthraquinone Biosynthesis in Senna tora.</title>
        <authorList>
            <person name="Kang S.-H."/>
            <person name="Pandey R.P."/>
            <person name="Lee C.-M."/>
            <person name="Sim J.-S."/>
            <person name="Jeong J.-T."/>
            <person name="Choi B.-S."/>
            <person name="Jung M."/>
            <person name="Ginzburg D."/>
            <person name="Zhao K."/>
            <person name="Won S.Y."/>
            <person name="Oh T.-J."/>
            <person name="Yu Y."/>
            <person name="Kim N.-H."/>
            <person name="Lee O.R."/>
            <person name="Lee T.-H."/>
            <person name="Bashyal P."/>
            <person name="Kim T.-S."/>
            <person name="Lee W.-H."/>
            <person name="Kawkins C."/>
            <person name="Kim C.-K."/>
            <person name="Kim J.S."/>
            <person name="Ahn B.O."/>
            <person name="Rhee S.Y."/>
            <person name="Sohng J.K."/>
        </authorList>
    </citation>
    <scope>NUCLEOTIDE SEQUENCE</scope>
    <source>
        <tissue evidence="15">Leaf</tissue>
    </source>
</reference>
<comment type="similarity">
    <text evidence="3">Belongs to the SINA (Seven in absentia) family.</text>
</comment>
<dbReference type="Gene3D" id="3.30.40.10">
    <property type="entry name" value="Zinc/RING finger domain, C3HC4 (zinc finger)"/>
    <property type="match status" value="1"/>
</dbReference>
<dbReference type="SUPFAM" id="SSF57850">
    <property type="entry name" value="RING/U-box"/>
    <property type="match status" value="1"/>
</dbReference>
<dbReference type="PROSITE" id="PS50089">
    <property type="entry name" value="ZF_RING_2"/>
    <property type="match status" value="1"/>
</dbReference>
<evidence type="ECO:0000313" key="15">
    <source>
        <dbReference type="EMBL" id="KAF7833422.1"/>
    </source>
</evidence>
<evidence type="ECO:0000259" key="14">
    <source>
        <dbReference type="PROSITE" id="PS51081"/>
    </source>
</evidence>
<comment type="pathway">
    <text evidence="2">Protein modification; protein ubiquitination.</text>
</comment>
<keyword evidence="16" id="KW-1185">Reference proteome</keyword>
<dbReference type="Proteomes" id="UP000634136">
    <property type="component" value="Unassembled WGS sequence"/>
</dbReference>
<dbReference type="SUPFAM" id="SSF49599">
    <property type="entry name" value="TRAF domain-like"/>
    <property type="match status" value="1"/>
</dbReference>
<keyword evidence="7 11" id="KW-0863">Zinc-finger</keyword>
<name>A0A834WW46_9FABA</name>
<evidence type="ECO:0000313" key="16">
    <source>
        <dbReference type="Proteomes" id="UP000634136"/>
    </source>
</evidence>
<dbReference type="UniPathway" id="UPA00143"/>
<keyword evidence="9" id="KW-0862">Zinc</keyword>
<keyword evidence="5" id="KW-0808">Transferase</keyword>
<dbReference type="PANTHER" id="PTHR46632:SF16">
    <property type="entry name" value="E3 UBIQUITIN-PROTEIN LIGASE SINA-LIKE 10"/>
    <property type="match status" value="1"/>
</dbReference>
<dbReference type="InterPro" id="IPR013083">
    <property type="entry name" value="Znf_RING/FYVE/PHD"/>
</dbReference>
<protein>
    <recommendedName>
        <fullName evidence="4">RING-type E3 ubiquitin transferase</fullName>
        <ecNumber evidence="4">2.3.2.27</ecNumber>
    </recommendedName>
</protein>
<dbReference type="PROSITE" id="PS51081">
    <property type="entry name" value="ZF_SIAH"/>
    <property type="match status" value="1"/>
</dbReference>
<feature type="compositionally biased region" description="Low complexity" evidence="12">
    <location>
        <begin position="13"/>
        <end position="35"/>
    </location>
</feature>
<evidence type="ECO:0000256" key="8">
    <source>
        <dbReference type="ARBA" id="ARBA00022786"/>
    </source>
</evidence>
<feature type="region of interest" description="Disordered" evidence="12">
    <location>
        <begin position="1"/>
        <end position="44"/>
    </location>
</feature>
<feature type="domain" description="SIAH-type" evidence="14">
    <location>
        <begin position="123"/>
        <end position="181"/>
    </location>
</feature>
<evidence type="ECO:0000256" key="9">
    <source>
        <dbReference type="ARBA" id="ARBA00022833"/>
    </source>
</evidence>
<evidence type="ECO:0000256" key="5">
    <source>
        <dbReference type="ARBA" id="ARBA00022679"/>
    </source>
</evidence>
<comment type="catalytic activity">
    <reaction evidence="1">
        <text>S-ubiquitinyl-[E2 ubiquitin-conjugating enzyme]-L-cysteine + [acceptor protein]-L-lysine = [E2 ubiquitin-conjugating enzyme]-L-cysteine + N(6)-ubiquitinyl-[acceptor protein]-L-lysine.</text>
        <dbReference type="EC" id="2.3.2.27"/>
    </reaction>
</comment>
<dbReference type="PANTHER" id="PTHR46632">
    <property type="entry name" value="E3 UBIQUITIN-PROTEIN LIGASE SINA-LIKE 4"/>
    <property type="match status" value="1"/>
</dbReference>
<evidence type="ECO:0000256" key="12">
    <source>
        <dbReference type="SAM" id="MobiDB-lite"/>
    </source>
</evidence>
<evidence type="ECO:0000256" key="11">
    <source>
        <dbReference type="PROSITE-ProRule" id="PRU00455"/>
    </source>
</evidence>
<sequence length="326" mass="36662">MLSPAAKPPPFSPTMSPRWNSSSSTPSPSSSPEMSKAQKMQDEDVQAISNDEQDCSIIWFDPKAIDLLDCPICLEPLKPPISHCHNGHILCSSCCTHLKNICPICTTSIGSTRIRTLENLLESTKCFCPNKKFGCEETISYYDRNVHARTSCTYVPCTCPCCDHFVDSYKKLYVHLSDEHKGRAICFSYNEFLLVTLNNKVKNEIFVLQRGRGDVVFVLNNVVVDQHVGNGWNAVFVVCIGSRSLSDERLFKYTIAIVGDVEERFMIFQDRVKIERKNVDINNFGNITASTEYFLVPCSFFDSSGKLNISVKITEELEEDGVVTSY</sequence>
<dbReference type="GO" id="GO:0061630">
    <property type="term" value="F:ubiquitin protein ligase activity"/>
    <property type="evidence" value="ECO:0007669"/>
    <property type="project" value="UniProtKB-EC"/>
</dbReference>
<keyword evidence="8" id="KW-0833">Ubl conjugation pathway</keyword>
<comment type="caution">
    <text evidence="15">The sequence shown here is derived from an EMBL/GenBank/DDBJ whole genome shotgun (WGS) entry which is preliminary data.</text>
</comment>
<dbReference type="EC" id="2.3.2.27" evidence="4"/>
<keyword evidence="6" id="KW-0479">Metal-binding</keyword>
<evidence type="ECO:0000256" key="7">
    <source>
        <dbReference type="ARBA" id="ARBA00022771"/>
    </source>
</evidence>
<accession>A0A834WW46</accession>
<feature type="domain" description="RING-type" evidence="13">
    <location>
        <begin position="70"/>
        <end position="106"/>
    </location>
</feature>
<evidence type="ECO:0000256" key="2">
    <source>
        <dbReference type="ARBA" id="ARBA00004906"/>
    </source>
</evidence>
<evidence type="ECO:0000256" key="3">
    <source>
        <dbReference type="ARBA" id="ARBA00009119"/>
    </source>
</evidence>
<dbReference type="AlphaFoldDB" id="A0A834WW46"/>
<dbReference type="InterPro" id="IPR001841">
    <property type="entry name" value="Znf_RING"/>
</dbReference>
<dbReference type="InterPro" id="IPR044286">
    <property type="entry name" value="SINL_plant"/>
</dbReference>
<evidence type="ECO:0000256" key="4">
    <source>
        <dbReference type="ARBA" id="ARBA00012483"/>
    </source>
</evidence>
<dbReference type="CDD" id="cd16571">
    <property type="entry name" value="RING-HC_SIAHs"/>
    <property type="match status" value="1"/>
</dbReference>
<dbReference type="Pfam" id="PF21362">
    <property type="entry name" value="Sina_RING"/>
    <property type="match status" value="1"/>
</dbReference>
<dbReference type="InterPro" id="IPR013010">
    <property type="entry name" value="Znf_SIAH"/>
</dbReference>
<organism evidence="15 16">
    <name type="scientific">Senna tora</name>
    <dbReference type="NCBI Taxonomy" id="362788"/>
    <lineage>
        <taxon>Eukaryota</taxon>
        <taxon>Viridiplantae</taxon>
        <taxon>Streptophyta</taxon>
        <taxon>Embryophyta</taxon>
        <taxon>Tracheophyta</taxon>
        <taxon>Spermatophyta</taxon>
        <taxon>Magnoliopsida</taxon>
        <taxon>eudicotyledons</taxon>
        <taxon>Gunneridae</taxon>
        <taxon>Pentapetalae</taxon>
        <taxon>rosids</taxon>
        <taxon>fabids</taxon>
        <taxon>Fabales</taxon>
        <taxon>Fabaceae</taxon>
        <taxon>Caesalpinioideae</taxon>
        <taxon>Cassia clade</taxon>
        <taxon>Senna</taxon>
    </lineage>
</organism>
<dbReference type="EMBL" id="JAAIUW010000005">
    <property type="protein sequence ID" value="KAF7833422.1"/>
    <property type="molecule type" value="Genomic_DNA"/>
</dbReference>
<comment type="function">
    <text evidence="10">E3 ubiquitin-protein ligase that mediates ubiquitination and subsequent proteasomal degradation of target proteins. E3 ubiquitin ligases accept ubiquitin from an E2 ubiquitin-conjugating enzyme in the form of a thioester and then directly transfers the ubiquitin to targeted substrates. It probably triggers the ubiquitin-mediated degradation of different substrates.</text>
</comment>
<evidence type="ECO:0000256" key="1">
    <source>
        <dbReference type="ARBA" id="ARBA00000900"/>
    </source>
</evidence>
<dbReference type="InterPro" id="IPR049548">
    <property type="entry name" value="Sina-like_RING"/>
</dbReference>
<proteinExistence type="inferred from homology"/>
<gene>
    <name evidence="15" type="ORF">G2W53_015755</name>
</gene>
<dbReference type="GO" id="GO:0008270">
    <property type="term" value="F:zinc ion binding"/>
    <property type="evidence" value="ECO:0007669"/>
    <property type="project" value="UniProtKB-KW"/>
</dbReference>